<dbReference type="InterPro" id="IPR053142">
    <property type="entry name" value="PchR_regulatory_protein"/>
</dbReference>
<dbReference type="InterPro" id="IPR018060">
    <property type="entry name" value="HTH_AraC"/>
</dbReference>
<dbReference type="PANTHER" id="PTHR47893">
    <property type="entry name" value="REGULATORY PROTEIN PCHR"/>
    <property type="match status" value="1"/>
</dbReference>
<gene>
    <name evidence="5" type="primary">rhaR_64</name>
    <name evidence="5" type="ORF">SDC9_65986</name>
</gene>
<comment type="caution">
    <text evidence="5">The sequence shown here is derived from an EMBL/GenBank/DDBJ whole genome shotgun (WGS) entry which is preliminary data.</text>
</comment>
<reference evidence="5" key="1">
    <citation type="submission" date="2019-08" db="EMBL/GenBank/DDBJ databases">
        <authorList>
            <person name="Kucharzyk K."/>
            <person name="Murdoch R.W."/>
            <person name="Higgins S."/>
            <person name="Loffler F."/>
        </authorList>
    </citation>
    <scope>NUCLEOTIDE SEQUENCE</scope>
</reference>
<dbReference type="GO" id="GO:0003700">
    <property type="term" value="F:DNA-binding transcription factor activity"/>
    <property type="evidence" value="ECO:0007669"/>
    <property type="project" value="InterPro"/>
</dbReference>
<dbReference type="EMBL" id="VSSQ01003199">
    <property type="protein sequence ID" value="MPM19560.1"/>
    <property type="molecule type" value="Genomic_DNA"/>
</dbReference>
<dbReference type="PROSITE" id="PS01124">
    <property type="entry name" value="HTH_ARAC_FAMILY_2"/>
    <property type="match status" value="1"/>
</dbReference>
<proteinExistence type="predicted"/>
<dbReference type="InterPro" id="IPR018062">
    <property type="entry name" value="HTH_AraC-typ_CS"/>
</dbReference>
<dbReference type="PANTHER" id="PTHR47893:SF1">
    <property type="entry name" value="REGULATORY PROTEIN PCHR"/>
    <property type="match status" value="1"/>
</dbReference>
<dbReference type="InterPro" id="IPR009057">
    <property type="entry name" value="Homeodomain-like_sf"/>
</dbReference>
<evidence type="ECO:0000256" key="2">
    <source>
        <dbReference type="ARBA" id="ARBA00023125"/>
    </source>
</evidence>
<dbReference type="GO" id="GO:0043565">
    <property type="term" value="F:sequence-specific DNA binding"/>
    <property type="evidence" value="ECO:0007669"/>
    <property type="project" value="InterPro"/>
</dbReference>
<evidence type="ECO:0000256" key="3">
    <source>
        <dbReference type="ARBA" id="ARBA00023163"/>
    </source>
</evidence>
<dbReference type="Gene3D" id="1.10.10.60">
    <property type="entry name" value="Homeodomain-like"/>
    <property type="match status" value="2"/>
</dbReference>
<protein>
    <submittedName>
        <fullName evidence="5">HTH-type transcriptional activator RhaR</fullName>
    </submittedName>
</protein>
<evidence type="ECO:0000259" key="4">
    <source>
        <dbReference type="PROSITE" id="PS01124"/>
    </source>
</evidence>
<evidence type="ECO:0000313" key="5">
    <source>
        <dbReference type="EMBL" id="MPM19560.1"/>
    </source>
</evidence>
<keyword evidence="3" id="KW-0804">Transcription</keyword>
<name>A0A644XTL4_9ZZZZ</name>
<dbReference type="SMART" id="SM00342">
    <property type="entry name" value="HTH_ARAC"/>
    <property type="match status" value="1"/>
</dbReference>
<feature type="domain" description="HTH araC/xylS-type" evidence="4">
    <location>
        <begin position="203"/>
        <end position="301"/>
    </location>
</feature>
<keyword evidence="2" id="KW-0238">DNA-binding</keyword>
<accession>A0A644XTL4</accession>
<dbReference type="AlphaFoldDB" id="A0A644XTL4"/>
<sequence>MVIKGIRQFEEFIEAQFSLRREATLWGALFAFPPETGSGTFESIISEKGWAVWIADCSIRKPLQFEYQQDDSGYVGFAYREGNIEQGLGAVSYPHDAVIKGDIFSGMTMRAAGVYYFPDFLKEQMSGYFDYILAIQAYDDSALMKRLDPSLKQMLGCRLTGFSRRLFMESRVLDMAANLADVAEHERAEHKLRLSAYDRMQLRRVTEILEQSLTNPPGIAQLSQMTALNEFKLKAGFKREFGMTIFEYLRRLRMEKAIRLLEEADAAIPEVADRVGYRTLHGFSQTFSRYYGISPALWRRRNSG</sequence>
<keyword evidence="1" id="KW-0805">Transcription regulation</keyword>
<dbReference type="PROSITE" id="PS00041">
    <property type="entry name" value="HTH_ARAC_FAMILY_1"/>
    <property type="match status" value="1"/>
</dbReference>
<organism evidence="5">
    <name type="scientific">bioreactor metagenome</name>
    <dbReference type="NCBI Taxonomy" id="1076179"/>
    <lineage>
        <taxon>unclassified sequences</taxon>
        <taxon>metagenomes</taxon>
        <taxon>ecological metagenomes</taxon>
    </lineage>
</organism>
<dbReference type="SUPFAM" id="SSF46689">
    <property type="entry name" value="Homeodomain-like"/>
    <property type="match status" value="2"/>
</dbReference>
<evidence type="ECO:0000256" key="1">
    <source>
        <dbReference type="ARBA" id="ARBA00023015"/>
    </source>
</evidence>
<dbReference type="Pfam" id="PF12833">
    <property type="entry name" value="HTH_18"/>
    <property type="match status" value="1"/>
</dbReference>